<keyword evidence="3" id="KW-0732">Signal</keyword>
<reference evidence="5" key="1">
    <citation type="submission" date="2016-11" db="UniProtKB">
        <authorList>
            <consortium name="WormBaseParasite"/>
        </authorList>
    </citation>
    <scope>IDENTIFICATION</scope>
</reference>
<feature type="region of interest" description="Disordered" evidence="1">
    <location>
        <begin position="35"/>
        <end position="74"/>
    </location>
</feature>
<keyword evidence="2" id="KW-0472">Membrane</keyword>
<evidence type="ECO:0000313" key="4">
    <source>
        <dbReference type="Proteomes" id="UP000095281"/>
    </source>
</evidence>
<feature type="compositionally biased region" description="Basic and acidic residues" evidence="1">
    <location>
        <begin position="35"/>
        <end position="70"/>
    </location>
</feature>
<accession>A0A1I8C330</accession>
<feature type="transmembrane region" description="Helical" evidence="2">
    <location>
        <begin position="80"/>
        <end position="106"/>
    </location>
</feature>
<dbReference type="Proteomes" id="UP000095281">
    <property type="component" value="Unplaced"/>
</dbReference>
<keyword evidence="2" id="KW-1133">Transmembrane helix</keyword>
<evidence type="ECO:0000256" key="1">
    <source>
        <dbReference type="SAM" id="MobiDB-lite"/>
    </source>
</evidence>
<protein>
    <submittedName>
        <fullName evidence="5">Uncharacterized protein</fullName>
    </submittedName>
</protein>
<feature type="chain" id="PRO_5009316428" evidence="3">
    <location>
        <begin position="31"/>
        <end position="151"/>
    </location>
</feature>
<organism evidence="4 5">
    <name type="scientific">Meloidogyne hapla</name>
    <name type="common">Root-knot nematode worm</name>
    <dbReference type="NCBI Taxonomy" id="6305"/>
    <lineage>
        <taxon>Eukaryota</taxon>
        <taxon>Metazoa</taxon>
        <taxon>Ecdysozoa</taxon>
        <taxon>Nematoda</taxon>
        <taxon>Chromadorea</taxon>
        <taxon>Rhabditida</taxon>
        <taxon>Tylenchina</taxon>
        <taxon>Tylenchomorpha</taxon>
        <taxon>Tylenchoidea</taxon>
        <taxon>Meloidogynidae</taxon>
        <taxon>Meloidogyninae</taxon>
        <taxon>Meloidogyne</taxon>
    </lineage>
</organism>
<proteinExistence type="predicted"/>
<keyword evidence="4" id="KW-1185">Reference proteome</keyword>
<evidence type="ECO:0000256" key="3">
    <source>
        <dbReference type="SAM" id="SignalP"/>
    </source>
</evidence>
<sequence length="151" mass="16872">MLRRSSTGSLYKLFWLFVVVLLIGTLFADAATKTSDGKKPKKVEKDKEEDKEEEKAKTKTDGGKTKKGKDEEDCPMGSGVIIMLVTLGFVALLMLILAIVFICLFFNLKAKLEKLEVDAKAALKWAEMDKDYSKLELGSTYQANKKKGLKK</sequence>
<dbReference type="WBParaSite" id="MhA1_Contig949.frz3.gene10">
    <property type="protein sequence ID" value="MhA1_Contig949.frz3.gene10"/>
    <property type="gene ID" value="MhA1_Contig949.frz3.gene10"/>
</dbReference>
<evidence type="ECO:0000313" key="5">
    <source>
        <dbReference type="WBParaSite" id="MhA1_Contig949.frz3.gene10"/>
    </source>
</evidence>
<keyword evidence="2" id="KW-0812">Transmembrane</keyword>
<name>A0A1I8C330_MELHA</name>
<dbReference type="AlphaFoldDB" id="A0A1I8C330"/>
<feature type="signal peptide" evidence="3">
    <location>
        <begin position="1"/>
        <end position="30"/>
    </location>
</feature>
<evidence type="ECO:0000256" key="2">
    <source>
        <dbReference type="SAM" id="Phobius"/>
    </source>
</evidence>